<protein>
    <recommendedName>
        <fullName evidence="3">Complex 1 LYR protein domain-containing protein</fullName>
    </recommendedName>
</protein>
<evidence type="ECO:0000313" key="4">
    <source>
        <dbReference type="EMBL" id="KAK1920812.1"/>
    </source>
</evidence>
<feature type="compositionally biased region" description="Low complexity" evidence="2">
    <location>
        <begin position="32"/>
        <end position="43"/>
    </location>
</feature>
<proteinExistence type="inferred from homology"/>
<comment type="caution">
    <text evidence="4">The sequence shown here is derived from an EMBL/GenBank/DDBJ whole genome shotgun (WGS) entry which is preliminary data.</text>
</comment>
<dbReference type="InterPro" id="IPR008011">
    <property type="entry name" value="Complex1_LYR_dom"/>
</dbReference>
<evidence type="ECO:0000256" key="1">
    <source>
        <dbReference type="ARBA" id="ARBA00009508"/>
    </source>
</evidence>
<feature type="domain" description="Complex 1 LYR protein" evidence="3">
    <location>
        <begin position="63"/>
        <end position="112"/>
    </location>
</feature>
<evidence type="ECO:0000313" key="5">
    <source>
        <dbReference type="Proteomes" id="UP001182556"/>
    </source>
</evidence>
<dbReference type="AlphaFoldDB" id="A0AAD9CSJ6"/>
<dbReference type="InterPro" id="IPR052000">
    <property type="entry name" value="ETFRF1"/>
</dbReference>
<dbReference type="CDD" id="cd20265">
    <property type="entry name" value="Complex1_LYR_ETFRF1_LYRM5"/>
    <property type="match status" value="1"/>
</dbReference>
<feature type="region of interest" description="Disordered" evidence="2">
    <location>
        <begin position="27"/>
        <end position="53"/>
    </location>
</feature>
<dbReference type="EMBL" id="JAODAN010000012">
    <property type="protein sequence ID" value="KAK1920812.1"/>
    <property type="molecule type" value="Genomic_DNA"/>
</dbReference>
<dbReference type="PANTHER" id="PTHR21024">
    <property type="entry name" value="GROWTH HORMONE-INDUCIBLE SOLUBLE PROTEIN-RELATED"/>
    <property type="match status" value="1"/>
</dbReference>
<name>A0AAD9CSJ6_PAPLA</name>
<dbReference type="Proteomes" id="UP001182556">
    <property type="component" value="Unassembled WGS sequence"/>
</dbReference>
<dbReference type="PANTHER" id="PTHR21024:SF0">
    <property type="entry name" value="ELECTRON TRANSFER FLAVOPROTEIN REGULATORY FACTOR 1"/>
    <property type="match status" value="1"/>
</dbReference>
<dbReference type="GO" id="GO:0090324">
    <property type="term" value="P:negative regulation of oxidative phosphorylation"/>
    <property type="evidence" value="ECO:0007669"/>
    <property type="project" value="InterPro"/>
</dbReference>
<comment type="similarity">
    <text evidence="1">Belongs to the complex I LYR family.</text>
</comment>
<dbReference type="InterPro" id="IPR045296">
    <property type="entry name" value="Complex1_LYR_ETFRF1_LYRM5"/>
</dbReference>
<evidence type="ECO:0000256" key="2">
    <source>
        <dbReference type="SAM" id="MobiDB-lite"/>
    </source>
</evidence>
<gene>
    <name evidence="4" type="ORF">DB88DRAFT_513557</name>
</gene>
<dbReference type="Pfam" id="PF05347">
    <property type="entry name" value="Complex1_LYR"/>
    <property type="match status" value="1"/>
</dbReference>
<keyword evidence="5" id="KW-1185">Reference proteome</keyword>
<dbReference type="GO" id="GO:0022904">
    <property type="term" value="P:respiratory electron transport chain"/>
    <property type="evidence" value="ECO:0007669"/>
    <property type="project" value="TreeGrafter"/>
</dbReference>
<evidence type="ECO:0000259" key="3">
    <source>
        <dbReference type="Pfam" id="PF05347"/>
    </source>
</evidence>
<dbReference type="GO" id="GO:0005739">
    <property type="term" value="C:mitochondrion"/>
    <property type="evidence" value="ECO:0007669"/>
    <property type="project" value="TreeGrafter"/>
</dbReference>
<organism evidence="4 5">
    <name type="scientific">Papiliotrema laurentii</name>
    <name type="common">Cryptococcus laurentii</name>
    <dbReference type="NCBI Taxonomy" id="5418"/>
    <lineage>
        <taxon>Eukaryota</taxon>
        <taxon>Fungi</taxon>
        <taxon>Dikarya</taxon>
        <taxon>Basidiomycota</taxon>
        <taxon>Agaricomycotina</taxon>
        <taxon>Tremellomycetes</taxon>
        <taxon>Tremellales</taxon>
        <taxon>Rhynchogastremaceae</taxon>
        <taxon>Papiliotrema</taxon>
    </lineage>
</organism>
<sequence>MLHPNPNTPSLIRSLARSSRNAIPSAMGLRRASTATAAGSTTSHPEPTGIPAIQTDPELRLSAIKLYKELHRLGRDYPDPNYEFNKRLRRIFEKNSKLTSAEEVKAQLAMGEHVKKEILAMLSLKKFRHLRRSYYPNDGPR</sequence>
<reference evidence="4" key="1">
    <citation type="submission" date="2023-02" db="EMBL/GenBank/DDBJ databases">
        <title>Identification and recombinant expression of a fungal hydrolase from Papiliotrema laurentii that hydrolyzes apple cutin and clears colloidal polyester polyurethane.</title>
        <authorList>
            <consortium name="DOE Joint Genome Institute"/>
            <person name="Roman V.A."/>
            <person name="Bojanowski C."/>
            <person name="Crable B.R."/>
            <person name="Wagner D.N."/>
            <person name="Hung C.S."/>
            <person name="Nadeau L.J."/>
            <person name="Schratz L."/>
            <person name="Haridas S."/>
            <person name="Pangilinan J."/>
            <person name="Lipzen A."/>
            <person name="Na H."/>
            <person name="Yan M."/>
            <person name="Ng V."/>
            <person name="Grigoriev I.V."/>
            <person name="Spatafora J.W."/>
            <person name="Barlow D."/>
            <person name="Biffinger J."/>
            <person name="Kelley-Loughnane N."/>
            <person name="Varaljay V.A."/>
            <person name="Crookes-Goodson W.J."/>
        </authorList>
    </citation>
    <scope>NUCLEOTIDE SEQUENCE</scope>
    <source>
        <strain evidence="4">5307AH</strain>
    </source>
</reference>
<accession>A0AAD9CSJ6</accession>